<dbReference type="GO" id="GO:0046983">
    <property type="term" value="F:protein dimerization activity"/>
    <property type="evidence" value="ECO:0007669"/>
    <property type="project" value="InterPro"/>
</dbReference>
<organism evidence="2">
    <name type="scientific">Aspergillus arachidicola</name>
    <dbReference type="NCBI Taxonomy" id="656916"/>
    <lineage>
        <taxon>Eukaryota</taxon>
        <taxon>Fungi</taxon>
        <taxon>Dikarya</taxon>
        <taxon>Ascomycota</taxon>
        <taxon>Pezizomycotina</taxon>
        <taxon>Eurotiomycetes</taxon>
        <taxon>Eurotiomycetidae</taxon>
        <taxon>Eurotiales</taxon>
        <taxon>Aspergillaceae</taxon>
        <taxon>Aspergillus</taxon>
        <taxon>Aspergillus subgen. Circumdati</taxon>
    </lineage>
</organism>
<dbReference type="Pfam" id="PF05699">
    <property type="entry name" value="Dimer_Tnp_hAT"/>
    <property type="match status" value="1"/>
</dbReference>
<evidence type="ECO:0000313" key="2">
    <source>
        <dbReference type="EMBL" id="KAE8334178.1"/>
    </source>
</evidence>
<evidence type="ECO:0000259" key="1">
    <source>
        <dbReference type="Pfam" id="PF05699"/>
    </source>
</evidence>
<dbReference type="Proteomes" id="UP000325558">
    <property type="component" value="Unassembled WGS sequence"/>
</dbReference>
<name>A0A5N6XMS9_9EURO</name>
<sequence>MDKQDAYYVGHVLDPRFTTLLQEKELGNVSGQKVIGDIKEVLHEQCPSHQEACIITGNQDETAGRTIEAEILQKIRHPKQQRSDIDSYFDDVVVITHDPYPRIAAAARDYLAILAYEVAVERVFKSGRDLLGLRRYSLHGETMRRLV</sequence>
<dbReference type="InterPro" id="IPR008906">
    <property type="entry name" value="HATC_C_dom"/>
</dbReference>
<dbReference type="InterPro" id="IPR012337">
    <property type="entry name" value="RNaseH-like_sf"/>
</dbReference>
<dbReference type="SUPFAM" id="SSF53098">
    <property type="entry name" value="Ribonuclease H-like"/>
    <property type="match status" value="1"/>
</dbReference>
<protein>
    <recommendedName>
        <fullName evidence="1">HAT C-terminal dimerisation domain-containing protein</fullName>
    </recommendedName>
</protein>
<feature type="domain" description="HAT C-terminal dimerisation" evidence="1">
    <location>
        <begin position="97"/>
        <end position="144"/>
    </location>
</feature>
<accession>A0A5N6XMS9</accession>
<proteinExistence type="predicted"/>
<dbReference type="EMBL" id="ML737354">
    <property type="protein sequence ID" value="KAE8334178.1"/>
    <property type="molecule type" value="Genomic_DNA"/>
</dbReference>
<dbReference type="AlphaFoldDB" id="A0A5N6XMS9"/>
<reference evidence="2" key="1">
    <citation type="submission" date="2019-04" db="EMBL/GenBank/DDBJ databases">
        <title>Friends and foes A comparative genomics study of 23 Aspergillus species from section Flavi.</title>
        <authorList>
            <consortium name="DOE Joint Genome Institute"/>
            <person name="Kjaerbolling I."/>
            <person name="Vesth T."/>
            <person name="Frisvad J.C."/>
            <person name="Nybo J.L."/>
            <person name="Theobald S."/>
            <person name="Kildgaard S."/>
            <person name="Isbrandt T."/>
            <person name="Kuo A."/>
            <person name="Sato A."/>
            <person name="Lyhne E.K."/>
            <person name="Kogle M.E."/>
            <person name="Wiebenga A."/>
            <person name="Kun R.S."/>
            <person name="Lubbers R.J."/>
            <person name="Makela M.R."/>
            <person name="Barry K."/>
            <person name="Chovatia M."/>
            <person name="Clum A."/>
            <person name="Daum C."/>
            <person name="Haridas S."/>
            <person name="He G."/>
            <person name="LaButti K."/>
            <person name="Lipzen A."/>
            <person name="Mondo S."/>
            <person name="Riley R."/>
            <person name="Salamov A."/>
            <person name="Simmons B.A."/>
            <person name="Magnuson J.K."/>
            <person name="Henrissat B."/>
            <person name="Mortensen U.H."/>
            <person name="Larsen T.O."/>
            <person name="Devries R.P."/>
            <person name="Grigoriev I.V."/>
            <person name="Machida M."/>
            <person name="Baker S.E."/>
            <person name="Andersen M.R."/>
        </authorList>
    </citation>
    <scope>NUCLEOTIDE SEQUENCE</scope>
    <source>
        <strain evidence="2">CBS 117612</strain>
    </source>
</reference>
<dbReference type="OrthoDB" id="2976890at2759"/>
<gene>
    <name evidence="2" type="ORF">BDV24DRAFT_157008</name>
</gene>